<sequence length="649" mass="71466">MMNMEVSTTKQIGIGLTVFGVFFIFLGVLMFLDSALLAIGNLLFIVGITFIIGVQRTFVFFFEFRKLKGSILFFGGILVVLFGYPLFGMIAECWGFVLLFGGFLPGVVSLLRTIPGVSTITYLPGIRQILDRLAPESSSRNKKYMLSRLVGSIPQRVGIRAASSASNNIVSQAQIQAEPSKILFIDGEHKTTYAEFVKRAGQYATALTEKYNIKKGDRVMARVSKTTDTAALYIACLQIGALYIPVNPGYTESEAAHYIKDATPSLLVTCNEDLDQVFRDRISVLNENKLASEAGSLNACTTIEHVETSDPASVCYTSGTTGLPKGAILTHGSLSNNAHDIVRDWGFTSEDLNLHALPFYHVHGLYYSLHCSLFSHSTIIWRSKFEVEDCIKYMKNATVMMGVPTFFSRLLASKNFKKDAFGNVRVFISGSAPLSVATIEEFKERTGQVILERYGMTEAGVMTTNPLNGVRKAGTVGPAVKGVGCRIAKNGGIEVKTNAIFAGYWKNPKKTAEEFTEDGWFKTGDVGHLDEDGYLTIGGRSKDMIITGGLNVYPKELEDFIDTLPFVKESAVIASPHPDFGEAVVAVVVPAEKVTDEKEFEKKLIGIMKKKVANYKVPKRVIILDSLPRNHITKVQKNVLRDNYKKLFA</sequence>
<dbReference type="AlphaFoldDB" id="A0AAE9DLL2"/>
<dbReference type="GO" id="GO:0005737">
    <property type="term" value="C:cytoplasm"/>
    <property type="evidence" value="ECO:0007669"/>
    <property type="project" value="UniProtKB-ARBA"/>
</dbReference>
<feature type="domain" description="AMP-dependent synthetase/ligase" evidence="7">
    <location>
        <begin position="173"/>
        <end position="498"/>
    </location>
</feature>
<evidence type="ECO:0000256" key="1">
    <source>
        <dbReference type="ARBA" id="ARBA00004141"/>
    </source>
</evidence>
<dbReference type="InterPro" id="IPR042099">
    <property type="entry name" value="ANL_N_sf"/>
</dbReference>
<dbReference type="EMBL" id="CP090892">
    <property type="protein sequence ID" value="ULU07245.1"/>
    <property type="molecule type" value="Genomic_DNA"/>
</dbReference>
<dbReference type="GO" id="GO:0016020">
    <property type="term" value="C:membrane"/>
    <property type="evidence" value="ECO:0007669"/>
    <property type="project" value="UniProtKB-SubCell"/>
</dbReference>
<evidence type="ECO:0000256" key="6">
    <source>
        <dbReference type="SAM" id="Phobius"/>
    </source>
</evidence>
<dbReference type="GO" id="GO:0016192">
    <property type="term" value="P:vesicle-mediated transport"/>
    <property type="evidence" value="ECO:0007669"/>
    <property type="project" value="InterPro"/>
</dbReference>
<evidence type="ECO:0000256" key="5">
    <source>
        <dbReference type="ARBA" id="ARBA00023136"/>
    </source>
</evidence>
<dbReference type="SUPFAM" id="SSF56801">
    <property type="entry name" value="Acetyl-CoA synthetase-like"/>
    <property type="match status" value="1"/>
</dbReference>
<gene>
    <name evidence="9" type="ORF">L3Y34_018777</name>
</gene>
<feature type="transmembrane region" description="Helical" evidence="6">
    <location>
        <begin position="38"/>
        <end position="59"/>
    </location>
</feature>
<evidence type="ECO:0000256" key="3">
    <source>
        <dbReference type="ARBA" id="ARBA00022692"/>
    </source>
</evidence>
<keyword evidence="5 6" id="KW-0472">Membrane</keyword>
<feature type="transmembrane region" description="Helical" evidence="6">
    <location>
        <begin position="12"/>
        <end position="32"/>
    </location>
</feature>
<protein>
    <submittedName>
        <fullName evidence="9">Uncharacterized protein</fullName>
    </submittedName>
</protein>
<dbReference type="PROSITE" id="PS00455">
    <property type="entry name" value="AMP_BINDING"/>
    <property type="match status" value="1"/>
</dbReference>
<reference evidence="9 10" key="1">
    <citation type="submission" date="2022-05" db="EMBL/GenBank/DDBJ databases">
        <title>Chromosome-level reference genomes for two strains of Caenorhabditis briggsae: an improved platform for comparative genomics.</title>
        <authorList>
            <person name="Stevens L."/>
            <person name="Andersen E.C."/>
        </authorList>
    </citation>
    <scope>NUCLEOTIDE SEQUENCE [LARGE SCALE GENOMIC DNA]</scope>
    <source>
        <strain evidence="9">QX1410_ONT</strain>
        <tissue evidence="9">Whole-organism</tissue>
    </source>
</reference>
<accession>A0AAE9DLL2</accession>
<dbReference type="Gene3D" id="3.40.50.12780">
    <property type="entry name" value="N-terminal domain of ligase-like"/>
    <property type="match status" value="1"/>
</dbReference>
<dbReference type="Pfam" id="PF00501">
    <property type="entry name" value="AMP-binding"/>
    <property type="match status" value="1"/>
</dbReference>
<dbReference type="Proteomes" id="UP000827892">
    <property type="component" value="Chromosome II"/>
</dbReference>
<dbReference type="PANTHER" id="PTHR43201">
    <property type="entry name" value="ACYL-COA SYNTHETASE"/>
    <property type="match status" value="1"/>
</dbReference>
<feature type="transmembrane region" description="Helical" evidence="6">
    <location>
        <begin position="71"/>
        <end position="90"/>
    </location>
</feature>
<dbReference type="PANTHER" id="PTHR43201:SF8">
    <property type="entry name" value="ACYL-COA SYNTHETASE FAMILY MEMBER 3"/>
    <property type="match status" value="1"/>
</dbReference>
<evidence type="ECO:0000256" key="2">
    <source>
        <dbReference type="ARBA" id="ARBA00006432"/>
    </source>
</evidence>
<keyword evidence="3 6" id="KW-0812">Transmembrane</keyword>
<evidence type="ECO:0000313" key="10">
    <source>
        <dbReference type="Proteomes" id="UP000827892"/>
    </source>
</evidence>
<dbReference type="Gene3D" id="3.30.300.30">
    <property type="match status" value="1"/>
</dbReference>
<dbReference type="GO" id="GO:0012505">
    <property type="term" value="C:endomembrane system"/>
    <property type="evidence" value="ECO:0007669"/>
    <property type="project" value="UniProtKB-ARBA"/>
</dbReference>
<comment type="similarity">
    <text evidence="2">Belongs to the ATP-dependent AMP-binding enzyme family.</text>
</comment>
<dbReference type="InterPro" id="IPR000873">
    <property type="entry name" value="AMP-dep_synth/lig_dom"/>
</dbReference>
<comment type="subcellular location">
    <subcellularLocation>
        <location evidence="1">Membrane</location>
        <topology evidence="1">Multi-pass membrane protein</topology>
    </subcellularLocation>
</comment>
<evidence type="ECO:0000313" key="9">
    <source>
        <dbReference type="EMBL" id="ULU07245.1"/>
    </source>
</evidence>
<evidence type="ECO:0000256" key="4">
    <source>
        <dbReference type="ARBA" id="ARBA00022989"/>
    </source>
</evidence>
<dbReference type="Pfam" id="PF04178">
    <property type="entry name" value="Got1"/>
    <property type="match status" value="1"/>
</dbReference>
<name>A0AAE9DLL2_CAEBR</name>
<proteinExistence type="inferred from homology"/>
<dbReference type="InterPro" id="IPR025110">
    <property type="entry name" value="AMP-bd_C"/>
</dbReference>
<dbReference type="InterPro" id="IPR020845">
    <property type="entry name" value="AMP-binding_CS"/>
</dbReference>
<feature type="domain" description="AMP-binding enzyme C-terminal" evidence="8">
    <location>
        <begin position="556"/>
        <end position="631"/>
    </location>
</feature>
<evidence type="ECO:0000259" key="7">
    <source>
        <dbReference type="Pfam" id="PF00501"/>
    </source>
</evidence>
<dbReference type="InterPro" id="IPR045851">
    <property type="entry name" value="AMP-bd_C_sf"/>
</dbReference>
<keyword evidence="4 6" id="KW-1133">Transmembrane helix</keyword>
<evidence type="ECO:0000259" key="8">
    <source>
        <dbReference type="Pfam" id="PF13193"/>
    </source>
</evidence>
<organism evidence="9 10">
    <name type="scientific">Caenorhabditis briggsae</name>
    <dbReference type="NCBI Taxonomy" id="6238"/>
    <lineage>
        <taxon>Eukaryota</taxon>
        <taxon>Metazoa</taxon>
        <taxon>Ecdysozoa</taxon>
        <taxon>Nematoda</taxon>
        <taxon>Chromadorea</taxon>
        <taxon>Rhabditida</taxon>
        <taxon>Rhabditina</taxon>
        <taxon>Rhabditomorpha</taxon>
        <taxon>Rhabditoidea</taxon>
        <taxon>Rhabditidae</taxon>
        <taxon>Peloderinae</taxon>
        <taxon>Caenorhabditis</taxon>
    </lineage>
</organism>
<dbReference type="InterPro" id="IPR007305">
    <property type="entry name" value="Vesicle_transpt_Got1/SFT2"/>
</dbReference>
<dbReference type="CDD" id="cd05941">
    <property type="entry name" value="MCS"/>
    <property type="match status" value="1"/>
</dbReference>
<dbReference type="Pfam" id="PF13193">
    <property type="entry name" value="AMP-binding_C"/>
    <property type="match status" value="1"/>
</dbReference>